<feature type="domain" description="Agglutinin" evidence="2">
    <location>
        <begin position="1"/>
        <end position="148"/>
    </location>
</feature>
<gene>
    <name evidence="3" type="ORF">D8674_020646</name>
</gene>
<reference evidence="4" key="2">
    <citation type="submission" date="2019-10" db="EMBL/GenBank/DDBJ databases">
        <title>A de novo genome assembly of a pear dwarfing rootstock.</title>
        <authorList>
            <person name="Wang F."/>
            <person name="Wang J."/>
            <person name="Li S."/>
            <person name="Zhang Y."/>
            <person name="Fang M."/>
            <person name="Ma L."/>
            <person name="Zhao Y."/>
            <person name="Jiang S."/>
        </authorList>
    </citation>
    <scope>NUCLEOTIDE SEQUENCE [LARGE SCALE GENOMIC DNA]</scope>
</reference>
<dbReference type="AlphaFoldDB" id="A0A5N5HHA9"/>
<dbReference type="Gene3D" id="2.80.10.50">
    <property type="match status" value="2"/>
</dbReference>
<dbReference type="Pfam" id="PF07468">
    <property type="entry name" value="Agglutinin"/>
    <property type="match status" value="2"/>
</dbReference>
<reference evidence="3 4" key="3">
    <citation type="submission" date="2019-11" db="EMBL/GenBank/DDBJ databases">
        <title>A de novo genome assembly of a pear dwarfing rootstock.</title>
        <authorList>
            <person name="Wang F."/>
            <person name="Wang J."/>
            <person name="Li S."/>
            <person name="Zhang Y."/>
            <person name="Fang M."/>
            <person name="Ma L."/>
            <person name="Zhao Y."/>
            <person name="Jiang S."/>
        </authorList>
    </citation>
    <scope>NUCLEOTIDE SEQUENCE [LARGE SCALE GENOMIC DNA]</scope>
    <source>
        <strain evidence="3">S2</strain>
        <tissue evidence="3">Leaf</tissue>
    </source>
</reference>
<sequence>MTLPRFVVVKSNHNRKFLRYIKDDGEENVPAGFLKFSEAEAGSHYAKYEVETAKNGGNKGLVHIRCCYNNKYWVSVTGTHRFDNEVLIVAGADEPEEDKSKPSCTLFEPVYVDPVGKDDDNSNDNNNNSNNKNKNNSNGDDIDSQVVQFRHVHLGCYAALHSSSDALVLYGGSTAADDPNNAESHDVCTVVNWESLVILPKHVVFKGDDGNYLTANMVDDNDMHNRGDEEDGPYLQFDGHDACDPVAANEIFRNPNGTLQIKNSFFGRYWRLAKDEWIWPDAFNPTTRVKNYKDTLYRAFKLYDKAIALMNVGNNKYCKRHTSGITDITGMCANVSNLSVYSHLHVEEPVKSRTIYNVSYRLAHARIYNYQNDTVIAAGEAVNFTQETTNVILKLLYKKSNICSWNDISRVYSMKPKTNVEADGVPQITGGDNGAMKFEISGGEFKGEVQWGETETSETQVETVCMVGVPAMSVVKVRLLAAKASCDVPFSYSRRDTANNDQVHVTDDLDDGFYSSINAFNFKYDIKQERM</sequence>
<reference evidence="3 4" key="1">
    <citation type="submission" date="2019-09" db="EMBL/GenBank/DDBJ databases">
        <authorList>
            <person name="Ou C."/>
        </authorList>
    </citation>
    <scope>NUCLEOTIDE SEQUENCE [LARGE SCALE GENOMIC DNA]</scope>
    <source>
        <strain evidence="3">S2</strain>
        <tissue evidence="3">Leaf</tissue>
    </source>
</reference>
<feature type="domain" description="Agglutinin" evidence="2">
    <location>
        <begin position="197"/>
        <end position="348"/>
    </location>
</feature>
<dbReference type="SUPFAM" id="SSF56973">
    <property type="entry name" value="Aerolisin/ETX pore-forming domain"/>
    <property type="match status" value="1"/>
</dbReference>
<dbReference type="PANTHER" id="PTHR39244:SF5">
    <property type="entry name" value="NATTERIN-3-LIKE"/>
    <property type="match status" value="1"/>
</dbReference>
<organism evidence="3 4">
    <name type="scientific">Pyrus ussuriensis x Pyrus communis</name>
    <dbReference type="NCBI Taxonomy" id="2448454"/>
    <lineage>
        <taxon>Eukaryota</taxon>
        <taxon>Viridiplantae</taxon>
        <taxon>Streptophyta</taxon>
        <taxon>Embryophyta</taxon>
        <taxon>Tracheophyta</taxon>
        <taxon>Spermatophyta</taxon>
        <taxon>Magnoliopsida</taxon>
        <taxon>eudicotyledons</taxon>
        <taxon>Gunneridae</taxon>
        <taxon>Pentapetalae</taxon>
        <taxon>rosids</taxon>
        <taxon>fabids</taxon>
        <taxon>Rosales</taxon>
        <taxon>Rosaceae</taxon>
        <taxon>Amygdaloideae</taxon>
        <taxon>Maleae</taxon>
        <taxon>Pyrus</taxon>
    </lineage>
</organism>
<dbReference type="SMART" id="SM00791">
    <property type="entry name" value="Agglutinin"/>
    <property type="match status" value="2"/>
</dbReference>
<dbReference type="InterPro" id="IPR036242">
    <property type="entry name" value="Agglutinin_dom_sf"/>
</dbReference>
<dbReference type="Proteomes" id="UP000327157">
    <property type="component" value="Chromosome 2"/>
</dbReference>
<dbReference type="Gene3D" id="2.170.15.10">
    <property type="entry name" value="Proaerolysin, chain A, domain 3"/>
    <property type="match status" value="1"/>
</dbReference>
<dbReference type="SUPFAM" id="SSF50382">
    <property type="entry name" value="Agglutinin"/>
    <property type="match status" value="2"/>
</dbReference>
<evidence type="ECO:0000259" key="2">
    <source>
        <dbReference type="SMART" id="SM00791"/>
    </source>
</evidence>
<dbReference type="InterPro" id="IPR053237">
    <property type="entry name" value="Natterin_C"/>
</dbReference>
<evidence type="ECO:0000313" key="3">
    <source>
        <dbReference type="EMBL" id="KAB2627028.1"/>
    </source>
</evidence>
<dbReference type="PANTHER" id="PTHR39244">
    <property type="entry name" value="NATTERIN-4"/>
    <property type="match status" value="1"/>
</dbReference>
<feature type="compositionally biased region" description="Low complexity" evidence="1">
    <location>
        <begin position="123"/>
        <end position="139"/>
    </location>
</feature>
<feature type="region of interest" description="Disordered" evidence="1">
    <location>
        <begin position="115"/>
        <end position="142"/>
    </location>
</feature>
<keyword evidence="4" id="KW-1185">Reference proteome</keyword>
<dbReference type="EMBL" id="SMOL01000157">
    <property type="protein sequence ID" value="KAB2627028.1"/>
    <property type="molecule type" value="Genomic_DNA"/>
</dbReference>
<accession>A0A5N5HHA9</accession>
<evidence type="ECO:0000256" key="1">
    <source>
        <dbReference type="SAM" id="MobiDB-lite"/>
    </source>
</evidence>
<evidence type="ECO:0000313" key="4">
    <source>
        <dbReference type="Proteomes" id="UP000327157"/>
    </source>
</evidence>
<comment type="caution">
    <text evidence="3">The sequence shown here is derived from an EMBL/GenBank/DDBJ whole genome shotgun (WGS) entry which is preliminary data.</text>
</comment>
<protein>
    <recommendedName>
        <fullName evidence="2">Agglutinin domain-containing protein</fullName>
    </recommendedName>
</protein>
<dbReference type="OrthoDB" id="4948898at2759"/>
<proteinExistence type="predicted"/>
<name>A0A5N5HHA9_9ROSA</name>
<dbReference type="InterPro" id="IPR008998">
    <property type="entry name" value="Agglutinin"/>
</dbReference>
<dbReference type="CDD" id="cd20216">
    <property type="entry name" value="PFM_HFR-2-like"/>
    <property type="match status" value="1"/>
</dbReference>